<evidence type="ECO:0000313" key="2">
    <source>
        <dbReference type="EMBL" id="KUM50578.1"/>
    </source>
</evidence>
<gene>
    <name evidence="2" type="ORF">ABT39_MTgene422</name>
</gene>
<evidence type="ECO:0000256" key="1">
    <source>
        <dbReference type="SAM" id="Phobius"/>
    </source>
</evidence>
<accession>A0A101M421</accession>
<keyword evidence="1" id="KW-1133">Transmembrane helix</keyword>
<proteinExistence type="predicted"/>
<protein>
    <submittedName>
        <fullName evidence="2">Uncharacterized protein</fullName>
    </submittedName>
</protein>
<reference evidence="2" key="1">
    <citation type="journal article" date="2015" name="Genome Biol. Evol.">
        <title>Organellar Genomes of White Spruce (Picea glauca): Assembly and Annotation.</title>
        <authorList>
            <person name="Jackman S.D."/>
            <person name="Warren R.L."/>
            <person name="Gibb E.A."/>
            <person name="Vandervalk B.P."/>
            <person name="Mohamadi H."/>
            <person name="Chu J."/>
            <person name="Raymond A."/>
            <person name="Pleasance S."/>
            <person name="Coope R."/>
            <person name="Wildung M.R."/>
            <person name="Ritland C.E."/>
            <person name="Bousquet J."/>
            <person name="Jones S.J."/>
            <person name="Bohlmann J."/>
            <person name="Birol I."/>
        </authorList>
    </citation>
    <scope>NUCLEOTIDE SEQUENCE [LARGE SCALE GENOMIC DNA]</scope>
    <source>
        <tissue evidence="2">Flushing bud</tissue>
    </source>
</reference>
<feature type="transmembrane region" description="Helical" evidence="1">
    <location>
        <begin position="20"/>
        <end position="38"/>
    </location>
</feature>
<keyword evidence="1" id="KW-0472">Membrane</keyword>
<name>A0A101M421_PICGL</name>
<organism evidence="2">
    <name type="scientific">Picea glauca</name>
    <name type="common">White spruce</name>
    <name type="synonym">Pinus glauca</name>
    <dbReference type="NCBI Taxonomy" id="3330"/>
    <lineage>
        <taxon>Eukaryota</taxon>
        <taxon>Viridiplantae</taxon>
        <taxon>Streptophyta</taxon>
        <taxon>Embryophyta</taxon>
        <taxon>Tracheophyta</taxon>
        <taxon>Spermatophyta</taxon>
        <taxon>Pinopsida</taxon>
        <taxon>Pinidae</taxon>
        <taxon>Conifers I</taxon>
        <taxon>Pinales</taxon>
        <taxon>Pinaceae</taxon>
        <taxon>Picea</taxon>
    </lineage>
</organism>
<sequence length="69" mass="7673">MRNKPTRNKERKEEIRVGGGLLPTTLFVLQAGFLPFSTHCMRRTSVSGLVSAFPSPPLLLYGRGIGMRK</sequence>
<keyword evidence="2" id="KW-0496">Mitochondrion</keyword>
<geneLocation type="mitochondrion" evidence="2"/>
<dbReference type="EMBL" id="LKAM01000001">
    <property type="protein sequence ID" value="KUM50578.1"/>
    <property type="molecule type" value="Genomic_DNA"/>
</dbReference>
<comment type="caution">
    <text evidence="2">The sequence shown here is derived from an EMBL/GenBank/DDBJ whole genome shotgun (WGS) entry which is preliminary data.</text>
</comment>
<keyword evidence="1" id="KW-0812">Transmembrane</keyword>
<dbReference type="AlphaFoldDB" id="A0A101M421"/>
<feature type="transmembrane region" description="Helical" evidence="1">
    <location>
        <begin position="44"/>
        <end position="62"/>
    </location>
</feature>